<dbReference type="EMBL" id="CP016769">
    <property type="protein sequence ID" value="ASY10424.1"/>
    <property type="molecule type" value="Genomic_DNA"/>
</dbReference>
<evidence type="ECO:0000313" key="3">
    <source>
        <dbReference type="Proteomes" id="UP000217144"/>
    </source>
</evidence>
<keyword evidence="3" id="KW-1185">Reference proteome</keyword>
<name>A0AAC9YRT1_9ACTN</name>
<organism evidence="2 3">
    <name type="scientific">Candidatus Planktophila lacus</name>
    <dbReference type="NCBI Taxonomy" id="1884913"/>
    <lineage>
        <taxon>Bacteria</taxon>
        <taxon>Bacillati</taxon>
        <taxon>Actinomycetota</taxon>
        <taxon>Actinomycetes</taxon>
        <taxon>Candidatus Nanopelagicales</taxon>
        <taxon>Candidatus Nanopelagicaceae</taxon>
        <taxon>Candidatus Planktophila</taxon>
    </lineage>
</organism>
<accession>A0AAC9YRT1</accession>
<evidence type="ECO:0000256" key="1">
    <source>
        <dbReference type="SAM" id="SignalP"/>
    </source>
</evidence>
<gene>
    <name evidence="2" type="ORF">A1s21148_02540</name>
</gene>
<dbReference type="RefSeq" id="WP_095670911.1">
    <property type="nucleotide sequence ID" value="NZ_CP016769.1"/>
</dbReference>
<dbReference type="Proteomes" id="UP000217144">
    <property type="component" value="Chromosome"/>
</dbReference>
<feature type="signal peptide" evidence="1">
    <location>
        <begin position="1"/>
        <end position="25"/>
    </location>
</feature>
<evidence type="ECO:0000313" key="2">
    <source>
        <dbReference type="EMBL" id="ASY10424.1"/>
    </source>
</evidence>
<keyword evidence="1" id="KW-0732">Signal</keyword>
<reference evidence="2 3" key="1">
    <citation type="submission" date="2016-07" db="EMBL/GenBank/DDBJ databases">
        <title>High microdiversification within the ubiquitous acI lineage of Actinobacteria.</title>
        <authorList>
            <person name="Neuenschwander S.M."/>
            <person name="Salcher M."/>
            <person name="Ghai R."/>
            <person name="Pernthaler J."/>
        </authorList>
    </citation>
    <scope>NUCLEOTIDE SEQUENCE [LARGE SCALE GENOMIC DNA]</scope>
    <source>
        <strain evidence="2">MMS-21-148</strain>
    </source>
</reference>
<dbReference type="KEGG" id="plan:A1s21148_02540"/>
<proteinExistence type="predicted"/>
<protein>
    <submittedName>
        <fullName evidence="2">Uncharacterized protein</fullName>
    </submittedName>
</protein>
<dbReference type="AlphaFoldDB" id="A0AAC9YRT1"/>
<feature type="chain" id="PRO_5042003478" evidence="1">
    <location>
        <begin position="26"/>
        <end position="410"/>
    </location>
</feature>
<sequence>MKTRSALRIAIALLLAATTLTPASAADPFPMPPEPKWWKQTGITDVRYGVWLPCDEQWKITTDCTQSIKVIKEDGTEVGEMKYKKQPNFDPTTAVQEWQMISSPQGEQIENYSSVKDFGGLAHIWTLPAGVTTTDGSSEVSASVHLMNSSLQIYLTSNDMNKASLPAGYYFQFILKSPGFSKRIKWVLSNVRDPQVSVTGDLITVKGLPENSPAARPNDPVCESNLLKAASTQRNMAVNMVYWDAGNKTSDTRADDVILGTNGWWCLSDFRFDRDSQQIVVKVGNVHFDENGKEIEGWLELKVKGNRARDWWGIDPAIAAGYAKVEVSYDDGTKKVATVTATYDAKNDWINLRAYGFSYSSPRLAVSFKKPAEATKTVAPKKSTIICVKGKTSKKVTGAPPKCPTGFKKK</sequence>